<proteinExistence type="predicted"/>
<keyword evidence="2" id="KW-1185">Reference proteome</keyword>
<dbReference type="STRING" id="765911.Thivi_0564"/>
<reference evidence="1 2" key="1">
    <citation type="submission" date="2012-06" db="EMBL/GenBank/DDBJ databases">
        <title>Complete sequence of Thiocystis violascens DSM 198.</title>
        <authorList>
            <consortium name="US DOE Joint Genome Institute"/>
            <person name="Lucas S."/>
            <person name="Han J."/>
            <person name="Lapidus A."/>
            <person name="Cheng J.-F."/>
            <person name="Goodwin L."/>
            <person name="Pitluck S."/>
            <person name="Peters L."/>
            <person name="Ovchinnikova G."/>
            <person name="Teshima H."/>
            <person name="Detter J.C."/>
            <person name="Han C."/>
            <person name="Tapia R."/>
            <person name="Land M."/>
            <person name="Hauser L."/>
            <person name="Kyrpides N."/>
            <person name="Ivanova N."/>
            <person name="Pagani I."/>
            <person name="Vogl K."/>
            <person name="Liu Z."/>
            <person name="Frigaard N.-U."/>
            <person name="Bryant D."/>
            <person name="Woyke T."/>
        </authorList>
    </citation>
    <scope>NUCLEOTIDE SEQUENCE [LARGE SCALE GENOMIC DNA]</scope>
    <source>
        <strain evidence="2">ATCC 17096 / DSM 198 / 6111</strain>
    </source>
</reference>
<name>I3Y6K5_THIV6</name>
<organism evidence="1 2">
    <name type="scientific">Thiocystis violascens (strain ATCC 17096 / DSM 198 / 6111)</name>
    <name type="common">Chromatium violascens</name>
    <dbReference type="NCBI Taxonomy" id="765911"/>
    <lineage>
        <taxon>Bacteria</taxon>
        <taxon>Pseudomonadati</taxon>
        <taxon>Pseudomonadota</taxon>
        <taxon>Gammaproteobacteria</taxon>
        <taxon>Chromatiales</taxon>
        <taxon>Chromatiaceae</taxon>
        <taxon>Thiocystis</taxon>
    </lineage>
</organism>
<dbReference type="AlphaFoldDB" id="I3Y6K5"/>
<protein>
    <recommendedName>
        <fullName evidence="3">GGDEF domain-containing protein</fullName>
    </recommendedName>
</protein>
<gene>
    <name evidence="1" type="ordered locus">Thivi_0564</name>
</gene>
<dbReference type="KEGG" id="tvi:Thivi_0564"/>
<dbReference type="HOGENOM" id="CLU_1433890_0_0_6"/>
<evidence type="ECO:0008006" key="3">
    <source>
        <dbReference type="Google" id="ProtNLM"/>
    </source>
</evidence>
<sequence length="189" mass="19932">MTRSLGARDVNHVRQTPRASRSPIQFEFPLAMTCFGLTGLRALEAPAANHLLAQVLDTLLGVLDLNAQLYRLGPEYFAILMHQNTPRINALDVALHANLALARESLGPATPVLCLGTVIAGGGRSSARDSAAHGRDGAGVGVRALAKTLGCRRRSGKLHADAVQTAALADQRAAVERQDVAVGEQTAQD</sequence>
<evidence type="ECO:0000313" key="2">
    <source>
        <dbReference type="Proteomes" id="UP000006062"/>
    </source>
</evidence>
<dbReference type="EMBL" id="CP003154">
    <property type="protein sequence ID" value="AFL72623.1"/>
    <property type="molecule type" value="Genomic_DNA"/>
</dbReference>
<accession>I3Y6K5</accession>
<dbReference type="Proteomes" id="UP000006062">
    <property type="component" value="Chromosome"/>
</dbReference>
<evidence type="ECO:0000313" key="1">
    <source>
        <dbReference type="EMBL" id="AFL72623.1"/>
    </source>
</evidence>